<dbReference type="PROSITE" id="PS50125">
    <property type="entry name" value="GUANYLATE_CYCLASE_2"/>
    <property type="match status" value="1"/>
</dbReference>
<dbReference type="Gene3D" id="3.30.70.1230">
    <property type="entry name" value="Nucleotide cyclase"/>
    <property type="match status" value="1"/>
</dbReference>
<dbReference type="Pfam" id="PF01590">
    <property type="entry name" value="GAF"/>
    <property type="match status" value="2"/>
</dbReference>
<evidence type="ECO:0000313" key="3">
    <source>
        <dbReference type="EMBL" id="KNC99597.1"/>
    </source>
</evidence>
<proteinExistence type="predicted"/>
<dbReference type="eggNOG" id="KOG3689">
    <property type="taxonomic scope" value="Eukaryota"/>
</dbReference>
<dbReference type="STRING" id="645134.A0A0L0HEU5"/>
<feature type="region of interest" description="Disordered" evidence="1">
    <location>
        <begin position="21"/>
        <end position="44"/>
    </location>
</feature>
<sequence>MAARDPSPFNHHISLFNDARIAPHTTSPSARPVVTPRTPPNLRPPRLTLSLSHPTSQQIQPTHETIQQTWAAFDAMSEAQRNMLLKGLVARCGGKQVEGLCTWLNLRMVDGSSPTVYPENVSSKYATAVHKSKRMPAKGASLAAVAAESTTAKTSVLDTARQLAGFTGLKKEVKLPQIDRGKSRVATEEDDDSFFPSAHALSNPTPNLAQDGGFASHRLHSADRPHNININLYTKLLHTHQDADTLAKQLLRAGPEPTRTFIHFLSNRLQKSQHLITSITEIAMEPDTEKAMNDLLNHLLNTVDARYATVYLLEDTIPETTVVRASNWAQVGNSVSLQNIFNGPTLQKLGQPSNAYNVKTSEQYTDDIQDAYASVNPDCILSAPILDNEGRFAGILELINKTTPTPFFEAEDESVVKLVASLWTVLMKRSQILLEQTQQTADIRAFLNTASVMTSEIDLGDLIKVIMQTSQELLKAERCSLFMVDKEKQELWTTVAQGTEEIRIPINKGIAGHVAMTGTLLNIPNAYKDHRFNRSVDLKTGYRTRNILCMPMKNSSGNVIGVTQIINKLPESAVFSREDEMLGMSFAGLAGGMLEKSLQFKALQIQLQSTTAERDLVSTAFQNTPHIILALDHAGRLLTVNDAVPLGLPDLSLLRLTTYDTWLSPNDVLISDIKATYETNRPAYAEGYVFRTEDGANVDVNYAVVKMESGLIIDVEVVGDDRRLAADLGRYMHLGLVREVQGDDASLHGKKSQMSVLVAELREFASITNNFPPSSVITLLNEHHSSIYASISSENGLLQTQTGPTTLSLFGLPYCSPTDAVRCVSCALKIKDSILERNEKSTVKMEVGIGIATGDMVWGLVGHPKRRDVVGVGDPLHLSTHLRTIIKTYTSKTSILICESTKEAVKEHFHLRELDAISWGDKPDTPALVIYEVLHPSTIELDKNVMTSLICYELGLSDYRSRNFGTALNHFRKAVQMTQDEPSKTMVARCRQVLDGRVVVPQEWDSVWRWDG</sequence>
<evidence type="ECO:0000313" key="4">
    <source>
        <dbReference type="Proteomes" id="UP000053201"/>
    </source>
</evidence>
<dbReference type="InterPro" id="IPR029016">
    <property type="entry name" value="GAF-like_dom_sf"/>
</dbReference>
<keyword evidence="4" id="KW-1185">Reference proteome</keyword>
<dbReference type="VEuPathDB" id="FungiDB:SPPG_04984"/>
<dbReference type="GO" id="GO:0035556">
    <property type="term" value="P:intracellular signal transduction"/>
    <property type="evidence" value="ECO:0007669"/>
    <property type="project" value="InterPro"/>
</dbReference>
<accession>A0A0L0HEU5</accession>
<protein>
    <recommendedName>
        <fullName evidence="2">Guanylate cyclase domain-containing protein</fullName>
    </recommendedName>
</protein>
<name>A0A0L0HEU5_SPIPD</name>
<dbReference type="InParanoid" id="A0A0L0HEU5"/>
<dbReference type="GO" id="GO:0009190">
    <property type="term" value="P:cyclic nucleotide biosynthetic process"/>
    <property type="evidence" value="ECO:0007669"/>
    <property type="project" value="InterPro"/>
</dbReference>
<gene>
    <name evidence="3" type="ORF">SPPG_04984</name>
</gene>
<dbReference type="SMART" id="SM00065">
    <property type="entry name" value="GAF"/>
    <property type="match status" value="2"/>
</dbReference>
<evidence type="ECO:0000256" key="1">
    <source>
        <dbReference type="SAM" id="MobiDB-lite"/>
    </source>
</evidence>
<dbReference type="Pfam" id="PF00211">
    <property type="entry name" value="Guanylate_cyc"/>
    <property type="match status" value="1"/>
</dbReference>
<organism evidence="3 4">
    <name type="scientific">Spizellomyces punctatus (strain DAOM BR117)</name>
    <dbReference type="NCBI Taxonomy" id="645134"/>
    <lineage>
        <taxon>Eukaryota</taxon>
        <taxon>Fungi</taxon>
        <taxon>Fungi incertae sedis</taxon>
        <taxon>Chytridiomycota</taxon>
        <taxon>Chytridiomycota incertae sedis</taxon>
        <taxon>Chytridiomycetes</taxon>
        <taxon>Spizellomycetales</taxon>
        <taxon>Spizellomycetaceae</taxon>
        <taxon>Spizellomyces</taxon>
    </lineage>
</organism>
<dbReference type="InterPro" id="IPR029787">
    <property type="entry name" value="Nucleotide_cyclase"/>
</dbReference>
<dbReference type="RefSeq" id="XP_016607637.1">
    <property type="nucleotide sequence ID" value="XM_016753224.1"/>
</dbReference>
<evidence type="ECO:0000259" key="2">
    <source>
        <dbReference type="PROSITE" id="PS50125"/>
    </source>
</evidence>
<reference evidence="3 4" key="1">
    <citation type="submission" date="2009-08" db="EMBL/GenBank/DDBJ databases">
        <title>The Genome Sequence of Spizellomyces punctatus strain DAOM BR117.</title>
        <authorList>
            <consortium name="The Broad Institute Genome Sequencing Platform"/>
            <person name="Russ C."/>
            <person name="Cuomo C."/>
            <person name="Shea T."/>
            <person name="Young S.K."/>
            <person name="Zeng Q."/>
            <person name="Koehrsen M."/>
            <person name="Haas B."/>
            <person name="Borodovsky M."/>
            <person name="Guigo R."/>
            <person name="Alvarado L."/>
            <person name="Berlin A."/>
            <person name="Bochicchio J."/>
            <person name="Borenstein D."/>
            <person name="Chapman S."/>
            <person name="Chen Z."/>
            <person name="Engels R."/>
            <person name="Freedman E."/>
            <person name="Gellesch M."/>
            <person name="Goldberg J."/>
            <person name="Griggs A."/>
            <person name="Gujja S."/>
            <person name="Heiman D."/>
            <person name="Hepburn T."/>
            <person name="Howarth C."/>
            <person name="Jen D."/>
            <person name="Larson L."/>
            <person name="Lewis B."/>
            <person name="Mehta T."/>
            <person name="Park D."/>
            <person name="Pearson M."/>
            <person name="Roberts A."/>
            <person name="Saif S."/>
            <person name="Shenoy N."/>
            <person name="Sisk P."/>
            <person name="Stolte C."/>
            <person name="Sykes S."/>
            <person name="Thomson T."/>
            <person name="Walk T."/>
            <person name="White J."/>
            <person name="Yandava C."/>
            <person name="Burger G."/>
            <person name="Gray M.W."/>
            <person name="Holland P.W.H."/>
            <person name="King N."/>
            <person name="Lang F.B.F."/>
            <person name="Roger A.J."/>
            <person name="Ruiz-Trillo I."/>
            <person name="Lander E."/>
            <person name="Nusbaum C."/>
        </authorList>
    </citation>
    <scope>NUCLEOTIDE SEQUENCE [LARGE SCALE GENOMIC DNA]</scope>
    <source>
        <strain evidence="3 4">DAOM BR117</strain>
    </source>
</reference>
<dbReference type="CDD" id="cd07302">
    <property type="entry name" value="CHD"/>
    <property type="match status" value="1"/>
</dbReference>
<dbReference type="OrthoDB" id="60033at2759"/>
<dbReference type="EMBL" id="KQ257457">
    <property type="protein sequence ID" value="KNC99597.1"/>
    <property type="molecule type" value="Genomic_DNA"/>
</dbReference>
<dbReference type="Proteomes" id="UP000053201">
    <property type="component" value="Unassembled WGS sequence"/>
</dbReference>
<dbReference type="SUPFAM" id="SSF55781">
    <property type="entry name" value="GAF domain-like"/>
    <property type="match status" value="2"/>
</dbReference>
<dbReference type="InterPro" id="IPR001054">
    <property type="entry name" value="A/G_cyclase"/>
</dbReference>
<dbReference type="AlphaFoldDB" id="A0A0L0HEU5"/>
<feature type="domain" description="Guanylate cyclase" evidence="2">
    <location>
        <begin position="755"/>
        <end position="883"/>
    </location>
</feature>
<dbReference type="Gene3D" id="3.30.450.40">
    <property type="match status" value="2"/>
</dbReference>
<dbReference type="GeneID" id="27688406"/>
<dbReference type="OMA" id="GYRTYTM"/>
<dbReference type="SUPFAM" id="SSF55073">
    <property type="entry name" value="Nucleotide cyclase"/>
    <property type="match status" value="1"/>
</dbReference>
<dbReference type="InterPro" id="IPR003018">
    <property type="entry name" value="GAF"/>
</dbReference>